<dbReference type="GO" id="GO:0051539">
    <property type="term" value="F:4 iron, 4 sulfur cluster binding"/>
    <property type="evidence" value="ECO:0007669"/>
    <property type="project" value="TreeGrafter"/>
</dbReference>
<dbReference type="InterPro" id="IPR044304">
    <property type="entry name" value="NUBPL-like"/>
</dbReference>
<name>T0ZT74_9ZZZZ</name>
<dbReference type="Pfam" id="PF10609">
    <property type="entry name" value="ParA"/>
    <property type="match status" value="1"/>
</dbReference>
<comment type="caution">
    <text evidence="3">The sequence shown here is derived from an EMBL/GenBank/DDBJ whole genome shotgun (WGS) entry which is preliminary data.</text>
</comment>
<evidence type="ECO:0000313" key="3">
    <source>
        <dbReference type="EMBL" id="EQD31864.1"/>
    </source>
</evidence>
<organism evidence="3">
    <name type="scientific">mine drainage metagenome</name>
    <dbReference type="NCBI Taxonomy" id="410659"/>
    <lineage>
        <taxon>unclassified sequences</taxon>
        <taxon>metagenomes</taxon>
        <taxon>ecological metagenomes</taxon>
    </lineage>
</organism>
<dbReference type="GO" id="GO:0016226">
    <property type="term" value="P:iron-sulfur cluster assembly"/>
    <property type="evidence" value="ECO:0007669"/>
    <property type="project" value="InterPro"/>
</dbReference>
<reference evidence="3" key="2">
    <citation type="journal article" date="2014" name="ISME J.">
        <title>Microbial stratification in low pH oxic and suboxic macroscopic growths along an acid mine drainage.</title>
        <authorList>
            <person name="Mendez-Garcia C."/>
            <person name="Mesa V."/>
            <person name="Sprenger R.R."/>
            <person name="Richter M."/>
            <person name="Diez M.S."/>
            <person name="Solano J."/>
            <person name="Bargiela R."/>
            <person name="Golyshina O.V."/>
            <person name="Manteca A."/>
            <person name="Ramos J.L."/>
            <person name="Gallego J.R."/>
            <person name="Llorente I."/>
            <person name="Martins Dos Santos V.A."/>
            <person name="Jensen O.N."/>
            <person name="Pelaez A.I."/>
            <person name="Sanchez J."/>
            <person name="Ferrer M."/>
        </authorList>
    </citation>
    <scope>NUCLEOTIDE SEQUENCE</scope>
</reference>
<sequence>MDDIENGEKVADKGISGMHPSFLNVIKQRGRVKERLSGIKNKIGVYSAKGGVGKTTVAVNLAYTLMREGFRVGLLDADIDCPNVHAFVG</sequence>
<reference evidence="3" key="1">
    <citation type="submission" date="2013-08" db="EMBL/GenBank/DDBJ databases">
        <authorList>
            <person name="Mendez C."/>
            <person name="Richter M."/>
            <person name="Ferrer M."/>
            <person name="Sanchez J."/>
        </authorList>
    </citation>
    <scope>NUCLEOTIDE SEQUENCE</scope>
</reference>
<dbReference type="InterPro" id="IPR033756">
    <property type="entry name" value="YlxH/NBP35"/>
</dbReference>
<dbReference type="EMBL" id="AUZY01012001">
    <property type="protein sequence ID" value="EQD31864.1"/>
    <property type="molecule type" value="Genomic_DNA"/>
</dbReference>
<dbReference type="InterPro" id="IPR027417">
    <property type="entry name" value="P-loop_NTPase"/>
</dbReference>
<gene>
    <name evidence="3" type="ORF">B1B_17950</name>
</gene>
<keyword evidence="1" id="KW-0547">Nucleotide-binding</keyword>
<proteinExistence type="predicted"/>
<keyword evidence="2" id="KW-0067">ATP-binding</keyword>
<feature type="non-terminal residue" evidence="3">
    <location>
        <position position="89"/>
    </location>
</feature>
<evidence type="ECO:0000256" key="1">
    <source>
        <dbReference type="ARBA" id="ARBA00022741"/>
    </source>
</evidence>
<evidence type="ECO:0000256" key="2">
    <source>
        <dbReference type="ARBA" id="ARBA00022840"/>
    </source>
</evidence>
<dbReference type="PANTHER" id="PTHR42961:SF2">
    <property type="entry name" value="IRON-SULFUR PROTEIN NUBPL"/>
    <property type="match status" value="1"/>
</dbReference>
<protein>
    <submittedName>
        <fullName evidence="3">Binding Mrp/Nbp35 family protein</fullName>
    </submittedName>
</protein>
<dbReference type="AlphaFoldDB" id="T0ZT74"/>
<accession>T0ZT74</accession>
<dbReference type="GO" id="GO:0005524">
    <property type="term" value="F:ATP binding"/>
    <property type="evidence" value="ECO:0007669"/>
    <property type="project" value="UniProtKB-KW"/>
</dbReference>
<dbReference type="SUPFAM" id="SSF52540">
    <property type="entry name" value="P-loop containing nucleoside triphosphate hydrolases"/>
    <property type="match status" value="1"/>
</dbReference>
<dbReference type="PANTHER" id="PTHR42961">
    <property type="entry name" value="IRON-SULFUR PROTEIN NUBPL"/>
    <property type="match status" value="1"/>
</dbReference>
<dbReference type="Gene3D" id="3.40.50.300">
    <property type="entry name" value="P-loop containing nucleotide triphosphate hydrolases"/>
    <property type="match status" value="1"/>
</dbReference>